<reference evidence="3" key="1">
    <citation type="submission" date="2020-07" db="EMBL/GenBank/DDBJ databases">
        <title>Ethylene signaling mediates host invasion by parasitic plants.</title>
        <authorList>
            <person name="Yoshida S."/>
        </authorList>
    </citation>
    <scope>NUCLEOTIDE SEQUENCE</scope>
    <source>
        <strain evidence="3">Okayama</strain>
    </source>
</reference>
<feature type="compositionally biased region" description="Basic and acidic residues" evidence="2">
    <location>
        <begin position="304"/>
        <end position="323"/>
    </location>
</feature>
<name>A0A830B2U2_9LAMI</name>
<keyword evidence="4" id="KW-1185">Reference proteome</keyword>
<sequence>MEIDRGSKLENTESKNFEYGGLSLKKQYEGCIRCLELYDKITKADEKCVRVELDIGEKNSAIELLERKLDFSELKNLKLENEVRALKQRNKELEKSIRNPKDEDGNLTLLMVENKVLECDKKKAETEINAWKVKCKELEMRMLQMKSGTPTIKQYTQFEGFKGGEYELKPSFGFLGEASPPKNISPSTPGIRRPFVPIEIIDSDDDDLNTKNVLSSAGVGLGGTLDEKELASKNKFAQAVEDHSDEEIYTCYIPMPKRRKVRRQAAYVVASESESDSDDDIPLAQLGSKKNNRKKCIVRRRLQRVGENKDNNKSTGNRERFSSDEGEMEMDDSESEGESLGGFIVESSDDDLDSDFVSENDGTDSGVGYDEVMSSLRRGRKDKMNWEYEADMLADLAKCPELCMKGVCAIYRRQTTEEQSRQATLVVNGLGFSQIDASIGSDLAEFLTYGDPEGDVTKTVDELHKFNPEGVEECRRLARRYSRQLFEIYQNREDPFFHP</sequence>
<evidence type="ECO:0000313" key="4">
    <source>
        <dbReference type="Proteomes" id="UP000653305"/>
    </source>
</evidence>
<gene>
    <name evidence="3" type="ORF">PHJA_000250900</name>
</gene>
<feature type="region of interest" description="Disordered" evidence="2">
    <location>
        <begin position="300"/>
        <end position="370"/>
    </location>
</feature>
<dbReference type="AlphaFoldDB" id="A0A830B2U2"/>
<dbReference type="PANTHER" id="PTHR34380:SF1">
    <property type="entry name" value="OS01G0221300 PROTEIN"/>
    <property type="match status" value="1"/>
</dbReference>
<accession>A0A830B2U2</accession>
<feature type="compositionally biased region" description="Acidic residues" evidence="2">
    <location>
        <begin position="347"/>
        <end position="362"/>
    </location>
</feature>
<dbReference type="PANTHER" id="PTHR34380">
    <property type="entry name" value="BNAA03G12380D PROTEIN"/>
    <property type="match status" value="1"/>
</dbReference>
<evidence type="ECO:0000256" key="1">
    <source>
        <dbReference type="SAM" id="Coils"/>
    </source>
</evidence>
<proteinExistence type="predicted"/>
<feature type="compositionally biased region" description="Acidic residues" evidence="2">
    <location>
        <begin position="324"/>
        <end position="337"/>
    </location>
</feature>
<dbReference type="EMBL" id="BMAC01000026">
    <property type="protein sequence ID" value="GFP81076.1"/>
    <property type="molecule type" value="Genomic_DNA"/>
</dbReference>
<evidence type="ECO:0000313" key="3">
    <source>
        <dbReference type="EMBL" id="GFP81076.1"/>
    </source>
</evidence>
<dbReference type="OrthoDB" id="1899721at2759"/>
<keyword evidence="1" id="KW-0175">Coiled coil</keyword>
<feature type="coiled-coil region" evidence="1">
    <location>
        <begin position="62"/>
        <end position="141"/>
    </location>
</feature>
<dbReference type="Proteomes" id="UP000653305">
    <property type="component" value="Unassembled WGS sequence"/>
</dbReference>
<protein>
    <submittedName>
        <fullName evidence="3">Uncharacterized protein</fullName>
    </submittedName>
</protein>
<comment type="caution">
    <text evidence="3">The sequence shown here is derived from an EMBL/GenBank/DDBJ whole genome shotgun (WGS) entry which is preliminary data.</text>
</comment>
<evidence type="ECO:0000256" key="2">
    <source>
        <dbReference type="SAM" id="MobiDB-lite"/>
    </source>
</evidence>
<organism evidence="3 4">
    <name type="scientific">Phtheirospermum japonicum</name>
    <dbReference type="NCBI Taxonomy" id="374723"/>
    <lineage>
        <taxon>Eukaryota</taxon>
        <taxon>Viridiplantae</taxon>
        <taxon>Streptophyta</taxon>
        <taxon>Embryophyta</taxon>
        <taxon>Tracheophyta</taxon>
        <taxon>Spermatophyta</taxon>
        <taxon>Magnoliopsida</taxon>
        <taxon>eudicotyledons</taxon>
        <taxon>Gunneridae</taxon>
        <taxon>Pentapetalae</taxon>
        <taxon>asterids</taxon>
        <taxon>lamiids</taxon>
        <taxon>Lamiales</taxon>
        <taxon>Orobanchaceae</taxon>
        <taxon>Orobanchaceae incertae sedis</taxon>
        <taxon>Phtheirospermum</taxon>
    </lineage>
</organism>